<dbReference type="InterPro" id="IPR020841">
    <property type="entry name" value="PKS_Beta-ketoAc_synthase_dom"/>
</dbReference>
<dbReference type="PANTHER" id="PTHR43775:SF37">
    <property type="entry name" value="SI:DKEY-61P9.11"/>
    <property type="match status" value="1"/>
</dbReference>
<dbReference type="InterPro" id="IPR032821">
    <property type="entry name" value="PKS_assoc"/>
</dbReference>
<dbReference type="InterPro" id="IPR042104">
    <property type="entry name" value="PKS_dehydratase_sf"/>
</dbReference>
<dbReference type="PROSITE" id="PS00606">
    <property type="entry name" value="KS3_1"/>
    <property type="match status" value="1"/>
</dbReference>
<dbReference type="InterPro" id="IPR049900">
    <property type="entry name" value="PKS_mFAS_DH"/>
</dbReference>
<evidence type="ECO:0000313" key="9">
    <source>
        <dbReference type="Proteomes" id="UP001501116"/>
    </source>
</evidence>
<dbReference type="SUPFAM" id="SSF52151">
    <property type="entry name" value="FabD/lysophospholipase-like"/>
    <property type="match status" value="1"/>
</dbReference>
<dbReference type="Pfam" id="PF08659">
    <property type="entry name" value="KR"/>
    <property type="match status" value="1"/>
</dbReference>
<dbReference type="Pfam" id="PF02801">
    <property type="entry name" value="Ketoacyl-synt_C"/>
    <property type="match status" value="1"/>
</dbReference>
<dbReference type="InterPro" id="IPR018201">
    <property type="entry name" value="Ketoacyl_synth_AS"/>
</dbReference>
<dbReference type="InterPro" id="IPR049551">
    <property type="entry name" value="PKS_DH_C"/>
</dbReference>
<evidence type="ECO:0000256" key="5">
    <source>
        <dbReference type="PROSITE-ProRule" id="PRU01363"/>
    </source>
</evidence>
<dbReference type="SMART" id="SM00825">
    <property type="entry name" value="PKS_KS"/>
    <property type="match status" value="1"/>
</dbReference>
<dbReference type="SMART" id="SM00826">
    <property type="entry name" value="PKS_DH"/>
    <property type="match status" value="1"/>
</dbReference>
<dbReference type="CDD" id="cd05195">
    <property type="entry name" value="enoyl_red"/>
    <property type="match status" value="1"/>
</dbReference>
<dbReference type="InterPro" id="IPR014030">
    <property type="entry name" value="Ketoacyl_synth_N"/>
</dbReference>
<feature type="active site" description="Proton acceptor; for dehydratase activity" evidence="5">
    <location>
        <position position="917"/>
    </location>
</feature>
<dbReference type="InterPro" id="IPR001227">
    <property type="entry name" value="Ac_transferase_dom_sf"/>
</dbReference>
<dbReference type="Gene3D" id="3.40.50.720">
    <property type="entry name" value="NAD(P)-binding Rossmann-like Domain"/>
    <property type="match status" value="3"/>
</dbReference>
<dbReference type="InterPro" id="IPR036291">
    <property type="entry name" value="NAD(P)-bd_dom_sf"/>
</dbReference>
<dbReference type="InterPro" id="IPR016036">
    <property type="entry name" value="Malonyl_transacylase_ACP-bd"/>
</dbReference>
<dbReference type="SMART" id="SM00829">
    <property type="entry name" value="PKS_ER"/>
    <property type="match status" value="1"/>
</dbReference>
<gene>
    <name evidence="8" type="ORF">GCM10009754_74370</name>
</gene>
<dbReference type="InterPro" id="IPR014031">
    <property type="entry name" value="Ketoacyl_synth_C"/>
</dbReference>
<keyword evidence="1" id="KW-0596">Phosphopantetheine</keyword>
<dbReference type="InterPro" id="IPR001375">
    <property type="entry name" value="Peptidase_S9_cat"/>
</dbReference>
<dbReference type="PROSITE" id="PS52004">
    <property type="entry name" value="KS3_2"/>
    <property type="match status" value="1"/>
</dbReference>
<dbReference type="SUPFAM" id="SSF50129">
    <property type="entry name" value="GroES-like"/>
    <property type="match status" value="1"/>
</dbReference>
<dbReference type="Pfam" id="PF14765">
    <property type="entry name" value="PS-DH"/>
    <property type="match status" value="1"/>
</dbReference>
<evidence type="ECO:0000256" key="2">
    <source>
        <dbReference type="ARBA" id="ARBA00022553"/>
    </source>
</evidence>
<dbReference type="InterPro" id="IPR016039">
    <property type="entry name" value="Thiolase-like"/>
</dbReference>
<dbReference type="CDD" id="cd00833">
    <property type="entry name" value="PKS"/>
    <property type="match status" value="1"/>
</dbReference>
<dbReference type="InterPro" id="IPR016035">
    <property type="entry name" value="Acyl_Trfase/lysoPLipase"/>
</dbReference>
<dbReference type="Gene3D" id="3.90.180.10">
    <property type="entry name" value="Medium-chain alcohol dehydrogenases, catalytic domain"/>
    <property type="match status" value="1"/>
</dbReference>
<dbReference type="InterPro" id="IPR049552">
    <property type="entry name" value="PKS_DH_N"/>
</dbReference>
<dbReference type="InterPro" id="IPR020807">
    <property type="entry name" value="PKS_DH"/>
</dbReference>
<evidence type="ECO:0000259" key="6">
    <source>
        <dbReference type="PROSITE" id="PS52004"/>
    </source>
</evidence>
<evidence type="ECO:0000256" key="3">
    <source>
        <dbReference type="ARBA" id="ARBA00022679"/>
    </source>
</evidence>
<evidence type="ECO:0000256" key="4">
    <source>
        <dbReference type="ARBA" id="ARBA00023268"/>
    </source>
</evidence>
<dbReference type="Pfam" id="PF13602">
    <property type="entry name" value="ADH_zinc_N_2"/>
    <property type="match status" value="1"/>
</dbReference>
<dbReference type="Proteomes" id="UP001501116">
    <property type="component" value="Unassembled WGS sequence"/>
</dbReference>
<dbReference type="InterPro" id="IPR050091">
    <property type="entry name" value="PKS_NRPS_Biosynth_Enz"/>
</dbReference>
<keyword evidence="3" id="KW-0808">Transferase</keyword>
<sequence>MGTGAAEGAGTPVAIIGIGCRFPGGIEDMPGFWELVASGTDAIGDVPADRWRIADHYDADPAAPGRMFVRQGGFLRNPVDEFDAGFFGMSPREAAALDPQQRLLLEVTWESLENAGIPPNSTAAGDVGVYVGGFTFDAATLQLTDSNRHLVGSATPTGVSMTMLAARLSYAFDWRGPALTLDTACSSSLVALHHAVGALARGDCDLAVAAGVNVMVNPVTTVLMSKGQFLSPDARCKSFDHRANGYARGEGAGVLLLKPLPAAVRDGDRIHAVVRGTAVNQDGRTPGITVPSVAAQRALIERACQVGAVEPASVGYFEAHGTGTAVGDPIEATAIGDVLGDSSRTHWIGSVKSNFGHTEAAAGVAGVIKAVLCLGKGLIPPNLHFERPNPKIPFDRLPLRVPTELVPFPESAGPHRAGVNSFGFGGTNAHAILEQWTGPEPVAAPEAEGGPVLLPLSARSPEALRALVDSYATVLESPGSPSLRRVARAASRQREHHPLRTFVVGTDAREAAAKLRELTVEPKRATRPGNAFVYTGMGPQWWGMGRELLATEPRFAEVVTACDEVLAKFGVCMADELSRDEAESRLTETLYAQVANFVVQAGLTALWREWGIEPAFVVGHSVGEVAAAYAAGVYTLEDALTISFHRANLQSRLAGRGAMAAVDLPAEEIAAYLRDGVEVAAVNSMYATTLAGDHDALAAVGERLTAAGASVKPLRVEVAYHSHQMAEIREPLLAALRGIRPRRAEIPLFSTVTGDQVEGPELDAGYWWRNVRETVRFADAFRRVLTRAPGAVLEIGPHPVLASAIDEALADRTDDIVRLASAHRKEPQREYLLAALGHRYAAGADPTWDRVHPGPREHLDLPRYPWQRERHWVESVASREKRLGTGDLRLGGRPVAGVTPVHDIELSTSALPYLNDHRIGESVVFPGSGYLEAALAAFPDDEPCLLEDVVFHRPLVLAPSSIPTLRAGHDPARQLLTLHSRTQPDDPLWTLHAELRHGQAAKARLPERRTETPAALTEGLPELGHDEVYARLGGTGLNYGPAFRAVERLWWRQDSREVFAELRLDTVEQDGHRLHPVVLDAALQAVIAGALMLGDGVESGTYVPARIDALRFFRSPATRLWVHGRGSDAARPGRIECDLSLVTDDGEVVAEIRGLRASRLAEAADEPSSLVYGHEWQPEPLEQAAEGRAEGRWVVVGSSATASGLARDLAVAGGEVVAVDPADDGWLDRVLSAASACRGVVHVDSSEAGATCAPIAAPLRLVQELPAVPLVLVTTGAQGVSTVNPSAASLWGFGRVVAAERPELGCRLVDLAPGVSGEALLTEVLHGGGDDVSLHPDGRYVRRLKQAEDGSELDHVRTRTDRTPVRLASSAGELGFLATTRRPPGPGEVEIRVSHVGLNFKDVLKHTGLIAPHAIEGSHSGETLGMECAGTVVAVGDDVADIGVGDEVFAHSRDLFVSHVTLEAVRVVKKPAALSAAEAASLFPVATAHLSLVRLAKLRAGERVLIHSAAGGVGLAAARIAQWLGAEVFVTAGSAQRRDFLRQEGFARVADSRSSSFADDILGWTGGAGVDVVLNSLPGKMIGHSLRAMSTFGRFVELGKPGDVADHAVRLASARRALSFHSFDYDQMMALRPGDVRECMRAVAELYERKAIAPLPVAAWPALDAADAFRAMASPEHRGKIVLRMADEEVLVPASSMPGTPVRPDRTYVVTGGLGGLGRTVARWLAEQGARHLVLVGRSGATTPDAERLVTDLTAEGVEIRVEKADVGDHAQVRALLADVRAEMPPIAGVVHAAADFDDVLLSNTDAARLIAATQPKADGAWHLHRETLGDRLDFFVLFSSFAAQLGAVGVGAYAAANEFLNGLARYRRAQGLPAISVGWGMIDDVGVAVSRDGFVGDALRRVGHLGIPPARLVAELGALLHTQPAEVSVADIDWPRWVRANPQLAPLPRFATVVPASPADSGDESVGKRLREAGPADRASMLPALVTPLLQRTTGLTEQQLGEEQAVDVDSLTAVEVRVLLQKHLGVAVPAVRLQRSLSVGVLVDLLVDELDRAQPEAAAAQHEITSADGLVIYGHLSVPPDPGPHPAVVVCTAGEGGALNADGDYAHLSEHAPLIAAGFAVFTVDQRGAPGHGPDFTERAEMGGGDIDDVIAATEYLADLPEIDGSRISVVGTSRGAYTALLALERRPELWRHAALLMGLYDPAMLVAAEQAQPGTLLPANARSGSAEVESYFAAPERQPLDGVGTLGTPLLIVHGDADSVVPLAQSEELATRVRESGLPAEMITVPGLPHDSEHEDQAWIDLWPEIGQFLREGTR</sequence>
<dbReference type="Pfam" id="PF08240">
    <property type="entry name" value="ADH_N"/>
    <property type="match status" value="1"/>
</dbReference>
<dbReference type="PROSITE" id="PS52019">
    <property type="entry name" value="PKS_MFAS_DH"/>
    <property type="match status" value="1"/>
</dbReference>
<dbReference type="SUPFAM" id="SSF53474">
    <property type="entry name" value="alpha/beta-Hydrolases"/>
    <property type="match status" value="1"/>
</dbReference>
<dbReference type="SMART" id="SM00827">
    <property type="entry name" value="PKS_AT"/>
    <property type="match status" value="1"/>
</dbReference>
<dbReference type="InterPro" id="IPR036736">
    <property type="entry name" value="ACP-like_sf"/>
</dbReference>
<dbReference type="InterPro" id="IPR057326">
    <property type="entry name" value="KR_dom"/>
</dbReference>
<feature type="region of interest" description="N-terminal hotdog fold" evidence="5">
    <location>
        <begin position="880"/>
        <end position="1004"/>
    </location>
</feature>
<protein>
    <submittedName>
        <fullName evidence="8">Type I polyketide synthase</fullName>
    </submittedName>
</protein>
<keyword evidence="4" id="KW-0511">Multifunctional enzyme</keyword>
<dbReference type="Gene3D" id="3.40.366.10">
    <property type="entry name" value="Malonyl-Coenzyme A Acyl Carrier Protein, domain 2"/>
    <property type="match status" value="1"/>
</dbReference>
<keyword evidence="9" id="KW-1185">Reference proteome</keyword>
<dbReference type="SUPFAM" id="SSF51735">
    <property type="entry name" value="NAD(P)-binding Rossmann-fold domains"/>
    <property type="match status" value="3"/>
</dbReference>
<dbReference type="SMART" id="SM00822">
    <property type="entry name" value="PKS_KR"/>
    <property type="match status" value="1"/>
</dbReference>
<dbReference type="InterPro" id="IPR013154">
    <property type="entry name" value="ADH-like_N"/>
</dbReference>
<dbReference type="Pfam" id="PF00326">
    <property type="entry name" value="Peptidase_S9"/>
    <property type="match status" value="1"/>
</dbReference>
<dbReference type="Gene3D" id="3.30.70.3290">
    <property type="match status" value="1"/>
</dbReference>
<organism evidence="8 9">
    <name type="scientific">Amycolatopsis minnesotensis</name>
    <dbReference type="NCBI Taxonomy" id="337894"/>
    <lineage>
        <taxon>Bacteria</taxon>
        <taxon>Bacillati</taxon>
        <taxon>Actinomycetota</taxon>
        <taxon>Actinomycetes</taxon>
        <taxon>Pseudonocardiales</taxon>
        <taxon>Pseudonocardiaceae</taxon>
        <taxon>Amycolatopsis</taxon>
    </lineage>
</organism>
<name>A0ABN2SGR6_9PSEU</name>
<feature type="region of interest" description="C-terminal hotdog fold" evidence="5">
    <location>
        <begin position="1020"/>
        <end position="1166"/>
    </location>
</feature>
<dbReference type="InterPro" id="IPR029058">
    <property type="entry name" value="AB_hydrolase_fold"/>
</dbReference>
<feature type="domain" description="PKS/mFAS DH" evidence="7">
    <location>
        <begin position="880"/>
        <end position="1166"/>
    </location>
</feature>
<dbReference type="Gene3D" id="3.40.50.1820">
    <property type="entry name" value="alpha/beta hydrolase"/>
    <property type="match status" value="1"/>
</dbReference>
<dbReference type="Pfam" id="PF00698">
    <property type="entry name" value="Acyl_transf_1"/>
    <property type="match status" value="1"/>
</dbReference>
<dbReference type="Pfam" id="PF16197">
    <property type="entry name" value="KAsynt_C_assoc"/>
    <property type="match status" value="1"/>
</dbReference>
<dbReference type="InterPro" id="IPR020843">
    <property type="entry name" value="ER"/>
</dbReference>
<dbReference type="InterPro" id="IPR013968">
    <property type="entry name" value="PKS_KR"/>
</dbReference>
<feature type="active site" description="Proton donor; for dehydratase activity" evidence="5">
    <location>
        <position position="1080"/>
    </location>
</feature>
<dbReference type="EMBL" id="BAAANN010000042">
    <property type="protein sequence ID" value="GAA1985782.1"/>
    <property type="molecule type" value="Genomic_DNA"/>
</dbReference>
<feature type="domain" description="Ketosynthase family 3 (KS3)" evidence="6">
    <location>
        <begin position="10"/>
        <end position="435"/>
    </location>
</feature>
<dbReference type="Gene3D" id="1.10.1200.10">
    <property type="entry name" value="ACP-like"/>
    <property type="match status" value="1"/>
</dbReference>
<keyword evidence="2" id="KW-0597">Phosphoprotein</keyword>
<dbReference type="SUPFAM" id="SSF55048">
    <property type="entry name" value="Probable ACP-binding domain of malonyl-CoA ACP transacylase"/>
    <property type="match status" value="1"/>
</dbReference>
<dbReference type="PANTHER" id="PTHR43775">
    <property type="entry name" value="FATTY ACID SYNTHASE"/>
    <property type="match status" value="1"/>
</dbReference>
<evidence type="ECO:0000256" key="1">
    <source>
        <dbReference type="ARBA" id="ARBA00022450"/>
    </source>
</evidence>
<dbReference type="Pfam" id="PF00109">
    <property type="entry name" value="ketoacyl-synt"/>
    <property type="match status" value="1"/>
</dbReference>
<reference evidence="8 9" key="1">
    <citation type="journal article" date="2019" name="Int. J. Syst. Evol. Microbiol.">
        <title>The Global Catalogue of Microorganisms (GCM) 10K type strain sequencing project: providing services to taxonomists for standard genome sequencing and annotation.</title>
        <authorList>
            <consortium name="The Broad Institute Genomics Platform"/>
            <consortium name="The Broad Institute Genome Sequencing Center for Infectious Disease"/>
            <person name="Wu L."/>
            <person name="Ma J."/>
        </authorList>
    </citation>
    <scope>NUCLEOTIDE SEQUENCE [LARGE SCALE GENOMIC DNA]</scope>
    <source>
        <strain evidence="8 9">JCM 14545</strain>
    </source>
</reference>
<dbReference type="Gene3D" id="3.40.47.10">
    <property type="match status" value="1"/>
</dbReference>
<dbReference type="Gene3D" id="3.10.129.110">
    <property type="entry name" value="Polyketide synthase dehydratase"/>
    <property type="match status" value="1"/>
</dbReference>
<evidence type="ECO:0000259" key="7">
    <source>
        <dbReference type="PROSITE" id="PS52019"/>
    </source>
</evidence>
<dbReference type="SUPFAM" id="SSF53901">
    <property type="entry name" value="Thiolase-like"/>
    <property type="match status" value="1"/>
</dbReference>
<dbReference type="Pfam" id="PF21089">
    <property type="entry name" value="PKS_DH_N"/>
    <property type="match status" value="1"/>
</dbReference>
<evidence type="ECO:0000313" key="8">
    <source>
        <dbReference type="EMBL" id="GAA1985782.1"/>
    </source>
</evidence>
<proteinExistence type="predicted"/>
<comment type="caution">
    <text evidence="8">The sequence shown here is derived from an EMBL/GenBank/DDBJ whole genome shotgun (WGS) entry which is preliminary data.</text>
</comment>
<dbReference type="InterPro" id="IPR011032">
    <property type="entry name" value="GroES-like_sf"/>
</dbReference>
<accession>A0ABN2SGR6</accession>
<dbReference type="InterPro" id="IPR014043">
    <property type="entry name" value="Acyl_transferase_dom"/>
</dbReference>
<dbReference type="RefSeq" id="WP_344429776.1">
    <property type="nucleotide sequence ID" value="NZ_BAAANN010000042.1"/>
</dbReference>